<comment type="caution">
    <text evidence="8">The sequence shown here is derived from an EMBL/GenBank/DDBJ whole genome shotgun (WGS) entry which is preliminary data.</text>
</comment>
<evidence type="ECO:0000256" key="4">
    <source>
        <dbReference type="ARBA" id="ARBA00022989"/>
    </source>
</evidence>
<comment type="similarity">
    <text evidence="2">Belongs to the GtrA family.</text>
</comment>
<feature type="transmembrane region" description="Helical" evidence="6">
    <location>
        <begin position="80"/>
        <end position="102"/>
    </location>
</feature>
<dbReference type="Proteomes" id="UP000757103">
    <property type="component" value="Unassembled WGS sequence"/>
</dbReference>
<protein>
    <submittedName>
        <fullName evidence="8">GtrA family protein</fullName>
    </submittedName>
</protein>
<reference evidence="8" key="1">
    <citation type="journal article" date="2021" name="PeerJ">
        <title>Extensive microbial diversity within the chicken gut microbiome revealed by metagenomics and culture.</title>
        <authorList>
            <person name="Gilroy R."/>
            <person name="Ravi A."/>
            <person name="Getino M."/>
            <person name="Pursley I."/>
            <person name="Horton D.L."/>
            <person name="Alikhan N.F."/>
            <person name="Baker D."/>
            <person name="Gharbi K."/>
            <person name="Hall N."/>
            <person name="Watson M."/>
            <person name="Adriaenssens E.M."/>
            <person name="Foster-Nyarko E."/>
            <person name="Jarju S."/>
            <person name="Secka A."/>
            <person name="Antonio M."/>
            <person name="Oren A."/>
            <person name="Chaudhuri R.R."/>
            <person name="La Ragione R."/>
            <person name="Hildebrand F."/>
            <person name="Pallen M.J."/>
        </authorList>
    </citation>
    <scope>NUCLEOTIDE SEQUENCE</scope>
    <source>
        <strain evidence="8">CHK121-7720</strain>
    </source>
</reference>
<dbReference type="RefSeq" id="WP_273306939.1">
    <property type="nucleotide sequence ID" value="NZ_DYUD01000027.1"/>
</dbReference>
<evidence type="ECO:0000256" key="6">
    <source>
        <dbReference type="SAM" id="Phobius"/>
    </source>
</evidence>
<evidence type="ECO:0000256" key="5">
    <source>
        <dbReference type="ARBA" id="ARBA00023136"/>
    </source>
</evidence>
<reference evidence="8" key="2">
    <citation type="submission" date="2021-09" db="EMBL/GenBank/DDBJ databases">
        <authorList>
            <person name="Gilroy R."/>
        </authorList>
    </citation>
    <scope>NUCLEOTIDE SEQUENCE</scope>
    <source>
        <strain evidence="8">CHK121-7720</strain>
    </source>
</reference>
<evidence type="ECO:0000259" key="7">
    <source>
        <dbReference type="Pfam" id="PF04138"/>
    </source>
</evidence>
<feature type="domain" description="GtrA/DPMS transmembrane" evidence="7">
    <location>
        <begin position="18"/>
        <end position="133"/>
    </location>
</feature>
<evidence type="ECO:0000256" key="1">
    <source>
        <dbReference type="ARBA" id="ARBA00004141"/>
    </source>
</evidence>
<evidence type="ECO:0000256" key="2">
    <source>
        <dbReference type="ARBA" id="ARBA00009399"/>
    </source>
</evidence>
<evidence type="ECO:0000313" key="8">
    <source>
        <dbReference type="EMBL" id="HJG89882.1"/>
    </source>
</evidence>
<sequence>MWESLKKYDKNTLWQLVRFGIVGVINTLITLIVIYILQELLHVKYTAANLAGYIAGVINSFFWSKLWVFKKLNSNFMREAVLFLVSFGICYGIQFVALLLLVEVLHMVDTWAQLVSMVVYTLCNFALNKCITFKK</sequence>
<dbReference type="PANTHER" id="PTHR38459:SF1">
    <property type="entry name" value="PROPHAGE BACTOPRENOL-LINKED GLUCOSE TRANSLOCASE HOMOLOG"/>
    <property type="match status" value="1"/>
</dbReference>
<keyword evidence="3 6" id="KW-0812">Transmembrane</keyword>
<feature type="transmembrane region" description="Helical" evidence="6">
    <location>
        <begin position="108"/>
        <end position="127"/>
    </location>
</feature>
<organism evidence="8 9">
    <name type="scientific">Barnesiella viscericola</name>
    <dbReference type="NCBI Taxonomy" id="397865"/>
    <lineage>
        <taxon>Bacteria</taxon>
        <taxon>Pseudomonadati</taxon>
        <taxon>Bacteroidota</taxon>
        <taxon>Bacteroidia</taxon>
        <taxon>Bacteroidales</taxon>
        <taxon>Barnesiellaceae</taxon>
        <taxon>Barnesiella</taxon>
    </lineage>
</organism>
<comment type="subcellular location">
    <subcellularLocation>
        <location evidence="1">Membrane</location>
        <topology evidence="1">Multi-pass membrane protein</topology>
    </subcellularLocation>
</comment>
<dbReference type="GO" id="GO:0005886">
    <property type="term" value="C:plasma membrane"/>
    <property type="evidence" value="ECO:0007669"/>
    <property type="project" value="TreeGrafter"/>
</dbReference>
<evidence type="ECO:0000256" key="3">
    <source>
        <dbReference type="ARBA" id="ARBA00022692"/>
    </source>
</evidence>
<accession>A0A921MTG1</accession>
<keyword evidence="4 6" id="KW-1133">Transmembrane helix</keyword>
<proteinExistence type="inferred from homology"/>
<gene>
    <name evidence="8" type="ORF">K8U91_10495</name>
</gene>
<dbReference type="InterPro" id="IPR051401">
    <property type="entry name" value="GtrA_CellWall_Glycosyl"/>
</dbReference>
<feature type="transmembrane region" description="Helical" evidence="6">
    <location>
        <begin position="50"/>
        <end position="68"/>
    </location>
</feature>
<dbReference type="PANTHER" id="PTHR38459">
    <property type="entry name" value="PROPHAGE BACTOPRENOL-LINKED GLUCOSE TRANSLOCASE HOMOLOG"/>
    <property type="match status" value="1"/>
</dbReference>
<name>A0A921MTG1_9BACT</name>
<dbReference type="GO" id="GO:0000271">
    <property type="term" value="P:polysaccharide biosynthetic process"/>
    <property type="evidence" value="ECO:0007669"/>
    <property type="project" value="InterPro"/>
</dbReference>
<feature type="transmembrane region" description="Helical" evidence="6">
    <location>
        <begin position="16"/>
        <end position="38"/>
    </location>
</feature>
<keyword evidence="5 6" id="KW-0472">Membrane</keyword>
<dbReference type="Pfam" id="PF04138">
    <property type="entry name" value="GtrA_DPMS_TM"/>
    <property type="match status" value="1"/>
</dbReference>
<dbReference type="AlphaFoldDB" id="A0A921MTG1"/>
<dbReference type="EMBL" id="DYUD01000027">
    <property type="protein sequence ID" value="HJG89882.1"/>
    <property type="molecule type" value="Genomic_DNA"/>
</dbReference>
<dbReference type="InterPro" id="IPR007267">
    <property type="entry name" value="GtrA_DPMS_TM"/>
</dbReference>
<evidence type="ECO:0000313" key="9">
    <source>
        <dbReference type="Proteomes" id="UP000757103"/>
    </source>
</evidence>